<protein>
    <recommendedName>
        <fullName evidence="1">Divergent 4Fe-4S mono-cluster domain-containing protein</fullName>
    </recommendedName>
</protein>
<organism evidence="2 3">
    <name type="scientific">Parabacteroides gordonii MS-1 = DSM 23371</name>
    <dbReference type="NCBI Taxonomy" id="1203610"/>
    <lineage>
        <taxon>Bacteria</taxon>
        <taxon>Pseudomonadati</taxon>
        <taxon>Bacteroidota</taxon>
        <taxon>Bacteroidia</taxon>
        <taxon>Bacteroidales</taxon>
        <taxon>Tannerellaceae</taxon>
        <taxon>Parabacteroides</taxon>
    </lineage>
</organism>
<accession>A0A0F5J8L2</accession>
<name>A0A0F5J8L2_9BACT</name>
<dbReference type="RefSeq" id="WP_028726659.1">
    <property type="nucleotide sequence ID" value="NZ_AUAE01000010.1"/>
</dbReference>
<sequence length="73" mass="8344">MGKKIEYSNGELTIIWQPELCKHAGICVKTLPQVYNPKERPWIKIENATTDELIAQINKCPSGALSYRLNKKE</sequence>
<comment type="caution">
    <text evidence="2">The sequence shown here is derived from an EMBL/GenBank/DDBJ whole genome shotgun (WGS) entry which is preliminary data.</text>
</comment>
<dbReference type="STRING" id="1203610.HMPREF1536_03700"/>
<dbReference type="HOGENOM" id="CLU_139698_2_1_10"/>
<evidence type="ECO:0000313" key="2">
    <source>
        <dbReference type="EMBL" id="KKB54119.1"/>
    </source>
</evidence>
<dbReference type="Proteomes" id="UP000033035">
    <property type="component" value="Unassembled WGS sequence"/>
</dbReference>
<dbReference type="Pfam" id="PF06902">
    <property type="entry name" value="Fer4_19"/>
    <property type="match status" value="1"/>
</dbReference>
<gene>
    <name evidence="2" type="ORF">HMPREF1536_03700</name>
</gene>
<evidence type="ECO:0000259" key="1">
    <source>
        <dbReference type="Pfam" id="PF06902"/>
    </source>
</evidence>
<dbReference type="PATRIC" id="fig|1203610.3.peg.3772"/>
<dbReference type="InterPro" id="IPR010693">
    <property type="entry name" value="Divergent_4Fe-4S_mono-cluster"/>
</dbReference>
<feature type="domain" description="Divergent 4Fe-4S mono-cluster" evidence="1">
    <location>
        <begin position="7"/>
        <end position="68"/>
    </location>
</feature>
<evidence type="ECO:0000313" key="3">
    <source>
        <dbReference type="Proteomes" id="UP000033035"/>
    </source>
</evidence>
<reference evidence="2 3" key="1">
    <citation type="submission" date="2013-04" db="EMBL/GenBank/DDBJ databases">
        <title>The Genome Sequence of Parabacteroides gordonii DSM 23371.</title>
        <authorList>
            <consortium name="The Broad Institute Genomics Platform"/>
            <person name="Earl A."/>
            <person name="Ward D."/>
            <person name="Feldgarden M."/>
            <person name="Gevers D."/>
            <person name="Martens E."/>
            <person name="Sakamoto M."/>
            <person name="Benno Y."/>
            <person name="Suzuki N."/>
            <person name="Matsunaga N."/>
            <person name="Koshihara K."/>
            <person name="Seki M."/>
            <person name="Komiya H."/>
            <person name="Walker B."/>
            <person name="Young S."/>
            <person name="Zeng Q."/>
            <person name="Gargeya S."/>
            <person name="Fitzgerald M."/>
            <person name="Haas B."/>
            <person name="Abouelleil A."/>
            <person name="Allen A.W."/>
            <person name="Alvarado L."/>
            <person name="Arachchi H.M."/>
            <person name="Berlin A.M."/>
            <person name="Chapman S.B."/>
            <person name="Gainer-Dewar J."/>
            <person name="Goldberg J."/>
            <person name="Griggs A."/>
            <person name="Gujja S."/>
            <person name="Hansen M."/>
            <person name="Howarth C."/>
            <person name="Imamovic A."/>
            <person name="Ireland A."/>
            <person name="Larimer J."/>
            <person name="McCowan C."/>
            <person name="Murphy C."/>
            <person name="Pearson M."/>
            <person name="Poon T.W."/>
            <person name="Priest M."/>
            <person name="Roberts A."/>
            <person name="Saif S."/>
            <person name="Shea T."/>
            <person name="Sisk P."/>
            <person name="Sykes S."/>
            <person name="Wortman J."/>
            <person name="Nusbaum C."/>
            <person name="Birren B."/>
        </authorList>
    </citation>
    <scope>NUCLEOTIDE SEQUENCE [LARGE SCALE GENOMIC DNA]</scope>
    <source>
        <strain evidence="2 3">MS-1</strain>
    </source>
</reference>
<dbReference type="EMBL" id="AQHW01000017">
    <property type="protein sequence ID" value="KKB54119.1"/>
    <property type="molecule type" value="Genomic_DNA"/>
</dbReference>
<dbReference type="AlphaFoldDB" id="A0A0F5J8L2"/>
<keyword evidence="3" id="KW-1185">Reference proteome</keyword>
<proteinExistence type="predicted"/>